<dbReference type="InterPro" id="IPR047872">
    <property type="entry name" value="EFG_IV"/>
</dbReference>
<sequence length="681" mass="76823">MKAQINSSRCITIVGPNQSGKTSLMESILHVCKEINNKGQVKNNSTLSDHLTEEHELKMSISMGISKAQFMNEEYTFIDCPGSSEFINEFLQAARISDLSIIVIEPIKEKILSLVPYFYYLNKMNIPHILFINKVDNFNFDIKELLGAIQEYSPSPLVIRQIPIREGDKIVGAADVIHERAYFYEKDKPSQIVKIPEQLSSTRIEIREKLLETLADFDDALMEKIIEDVPTSTEEVYENLKKDIASNKIVEVLTGSAENETGIRRLLKSIRHDCPSHEKTIERNGLKITSNASCVQVFKTNFVPHRGKQSFVRVWAGELKEGGSLQNSIRLQNLFSIKGKEFIKIPSAKAGDVIGLSRIESINTGDLISDEEKEVKKSHDLPIPPQPIYAKAVRTIKREDDVKLSESLKEILETDSSYLIERNTVTQQLLVWGQGEIHLRAALNKLKNNYNIETKEEKISFAFNETIQGSVSEHITTHKKQSGGAGQYARIVIDVKPLPRGEYFKFENKIVGGVIPKTYIPSVEKGCKESMQKGPLGFPVVDIQVTLKDGKTHDVDSNSNSFHIAGIKAIRETLENCKPILLEPYHKVRFLIPSQYINNIYTLVTSKRGMIKDNQPKEGWAGFEVLEAEIPGCEILSLIIDIKGLTEGLGSFEHEFERMQTVQNKQLSDSLISEFSSKEKE</sequence>
<dbReference type="Pfam" id="PF03764">
    <property type="entry name" value="EFG_IV"/>
    <property type="match status" value="1"/>
</dbReference>
<dbReference type="FunFam" id="3.30.230.10:FF:000003">
    <property type="entry name" value="Elongation factor G"/>
    <property type="match status" value="1"/>
</dbReference>
<evidence type="ECO:0008006" key="6">
    <source>
        <dbReference type="Google" id="ProtNLM"/>
    </source>
</evidence>
<reference evidence="5" key="1">
    <citation type="submission" date="2018-05" db="EMBL/GenBank/DDBJ databases">
        <authorList>
            <person name="Lanie J.A."/>
            <person name="Ng W.-L."/>
            <person name="Kazmierczak K.M."/>
            <person name="Andrzejewski T.M."/>
            <person name="Davidsen T.M."/>
            <person name="Wayne K.J."/>
            <person name="Tettelin H."/>
            <person name="Glass J.I."/>
            <person name="Rusch D."/>
            <person name="Podicherti R."/>
            <person name="Tsui H.-C.T."/>
            <person name="Winkler M.E."/>
        </authorList>
    </citation>
    <scope>NUCLEOTIDE SEQUENCE</scope>
</reference>
<gene>
    <name evidence="5" type="ORF">METZ01_LOCUS97850</name>
</gene>
<dbReference type="InterPro" id="IPR014721">
    <property type="entry name" value="Ribsml_uS5_D2-typ_fold_subgr"/>
</dbReference>
<dbReference type="SUPFAM" id="SSF54211">
    <property type="entry name" value="Ribosomal protein S5 domain 2-like"/>
    <property type="match status" value="1"/>
</dbReference>
<evidence type="ECO:0000256" key="2">
    <source>
        <dbReference type="ARBA" id="ARBA00023134"/>
    </source>
</evidence>
<dbReference type="Gene3D" id="3.30.70.870">
    <property type="entry name" value="Elongation Factor G (Translational Gtpase), domain 3"/>
    <property type="match status" value="1"/>
</dbReference>
<dbReference type="InterPro" id="IPR020568">
    <property type="entry name" value="Ribosomal_Su5_D2-typ_SF"/>
</dbReference>
<dbReference type="Gene3D" id="3.40.50.300">
    <property type="entry name" value="P-loop containing nucleotide triphosphate hydrolases"/>
    <property type="match status" value="1"/>
</dbReference>
<dbReference type="GO" id="GO:0005525">
    <property type="term" value="F:GTP binding"/>
    <property type="evidence" value="ECO:0007669"/>
    <property type="project" value="UniProtKB-KW"/>
</dbReference>
<dbReference type="InterPro" id="IPR009000">
    <property type="entry name" value="Transl_B-barrel_sf"/>
</dbReference>
<keyword evidence="2" id="KW-0342">GTP-binding</keyword>
<protein>
    <recommendedName>
        <fullName evidence="6">Tr-type G domain-containing protein</fullName>
    </recommendedName>
</protein>
<dbReference type="AlphaFoldDB" id="A0A381VXI1"/>
<evidence type="ECO:0000313" key="5">
    <source>
        <dbReference type="EMBL" id="SVA44996.1"/>
    </source>
</evidence>
<feature type="non-terminal residue" evidence="5">
    <location>
        <position position="681"/>
    </location>
</feature>
<dbReference type="InterPro" id="IPR027417">
    <property type="entry name" value="P-loop_NTPase"/>
</dbReference>
<evidence type="ECO:0000259" key="4">
    <source>
        <dbReference type="SMART" id="SM00889"/>
    </source>
</evidence>
<dbReference type="PANTHER" id="PTHR43261">
    <property type="entry name" value="TRANSLATION ELONGATION FACTOR G-RELATED"/>
    <property type="match status" value="1"/>
</dbReference>
<evidence type="ECO:0000259" key="3">
    <source>
        <dbReference type="SMART" id="SM00838"/>
    </source>
</evidence>
<dbReference type="Pfam" id="PF00009">
    <property type="entry name" value="GTP_EFTU"/>
    <property type="match status" value="1"/>
</dbReference>
<dbReference type="SUPFAM" id="SSF52540">
    <property type="entry name" value="P-loop containing nucleoside triphosphate hydrolases"/>
    <property type="match status" value="1"/>
</dbReference>
<dbReference type="InterPro" id="IPR041095">
    <property type="entry name" value="EFG_II"/>
</dbReference>
<organism evidence="5">
    <name type="scientific">marine metagenome</name>
    <dbReference type="NCBI Taxonomy" id="408172"/>
    <lineage>
        <taxon>unclassified sequences</taxon>
        <taxon>metagenomes</taxon>
        <taxon>ecological metagenomes</taxon>
    </lineage>
</organism>
<dbReference type="CDD" id="cd01514">
    <property type="entry name" value="Elongation_Factor_C"/>
    <property type="match status" value="1"/>
</dbReference>
<dbReference type="SUPFAM" id="SSF54980">
    <property type="entry name" value="EF-G C-terminal domain-like"/>
    <property type="match status" value="2"/>
</dbReference>
<dbReference type="GO" id="GO:0003924">
    <property type="term" value="F:GTPase activity"/>
    <property type="evidence" value="ECO:0007669"/>
    <property type="project" value="InterPro"/>
</dbReference>
<feature type="domain" description="Translation elongation factor EFG/EF2" evidence="4">
    <location>
        <begin position="460"/>
        <end position="578"/>
    </location>
</feature>
<dbReference type="SUPFAM" id="SSF50447">
    <property type="entry name" value="Translation proteins"/>
    <property type="match status" value="1"/>
</dbReference>
<dbReference type="GO" id="GO:0032790">
    <property type="term" value="P:ribosome disassembly"/>
    <property type="evidence" value="ECO:0007669"/>
    <property type="project" value="TreeGrafter"/>
</dbReference>
<dbReference type="Pfam" id="PF00679">
    <property type="entry name" value="EFG_C"/>
    <property type="match status" value="1"/>
</dbReference>
<dbReference type="GO" id="GO:0003746">
    <property type="term" value="F:translation elongation factor activity"/>
    <property type="evidence" value="ECO:0007669"/>
    <property type="project" value="InterPro"/>
</dbReference>
<keyword evidence="1" id="KW-0547">Nucleotide-binding</keyword>
<dbReference type="CDD" id="cd01434">
    <property type="entry name" value="EFG_mtEFG1_IV"/>
    <property type="match status" value="1"/>
</dbReference>
<dbReference type="Gene3D" id="3.30.70.240">
    <property type="match status" value="1"/>
</dbReference>
<dbReference type="Pfam" id="PF14492">
    <property type="entry name" value="EFG_III"/>
    <property type="match status" value="1"/>
</dbReference>
<dbReference type="NCBIfam" id="NF009379">
    <property type="entry name" value="PRK12740.1-3"/>
    <property type="match status" value="1"/>
</dbReference>
<name>A0A381VXI1_9ZZZZ</name>
<dbReference type="Gene3D" id="2.40.30.10">
    <property type="entry name" value="Translation factors"/>
    <property type="match status" value="1"/>
</dbReference>
<evidence type="ECO:0000256" key="1">
    <source>
        <dbReference type="ARBA" id="ARBA00022741"/>
    </source>
</evidence>
<dbReference type="SMART" id="SM00889">
    <property type="entry name" value="EFG_IV"/>
    <property type="match status" value="1"/>
</dbReference>
<dbReference type="InterPro" id="IPR035647">
    <property type="entry name" value="EFG_III/V"/>
</dbReference>
<dbReference type="SMART" id="SM00838">
    <property type="entry name" value="EFG_C"/>
    <property type="match status" value="1"/>
</dbReference>
<dbReference type="Pfam" id="PF22042">
    <property type="entry name" value="EF-G_D2"/>
    <property type="match status" value="1"/>
</dbReference>
<dbReference type="InterPro" id="IPR000795">
    <property type="entry name" value="T_Tr_GTP-bd_dom"/>
</dbReference>
<proteinExistence type="predicted"/>
<dbReference type="EMBL" id="UINC01010081">
    <property type="protein sequence ID" value="SVA44996.1"/>
    <property type="molecule type" value="Genomic_DNA"/>
</dbReference>
<accession>A0A381VXI1</accession>
<dbReference type="InterPro" id="IPR000640">
    <property type="entry name" value="EFG_V-like"/>
</dbReference>
<feature type="domain" description="Elongation factor EFG" evidence="3">
    <location>
        <begin position="580"/>
        <end position="670"/>
    </location>
</feature>
<dbReference type="PANTHER" id="PTHR43261:SF7">
    <property type="entry name" value="ELONGATION FACTOR G-LIKE PROTEIN"/>
    <property type="match status" value="1"/>
</dbReference>
<dbReference type="InterPro" id="IPR053905">
    <property type="entry name" value="EF-G-like_DII"/>
</dbReference>
<dbReference type="InterPro" id="IPR005517">
    <property type="entry name" value="Transl_elong_EFG/EF2_IV"/>
</dbReference>
<dbReference type="Gene3D" id="3.30.230.10">
    <property type="match status" value="1"/>
</dbReference>